<keyword evidence="2" id="KW-1185">Reference proteome</keyword>
<dbReference type="EMBL" id="LXFV01000005">
    <property type="protein sequence ID" value="PKX87116.1"/>
    <property type="molecule type" value="Genomic_DNA"/>
</dbReference>
<protein>
    <submittedName>
        <fullName evidence="1">Uncharacterized protein</fullName>
    </submittedName>
</protein>
<gene>
    <name evidence="1" type="ORF">A0G03_06615</name>
</gene>
<name>A0ABX4SAP0_9GAMM</name>
<reference evidence="1 2" key="1">
    <citation type="submission" date="2016-04" db="EMBL/GenBank/DDBJ databases">
        <title>New species of Pectobacterium.</title>
        <authorList>
            <person name="Waleron M."/>
            <person name="Misztak A.E."/>
            <person name="Waleron K."/>
        </authorList>
    </citation>
    <scope>NUCLEOTIDE SEQUENCE [LARGE SCALE GENOMIC DNA]</scope>
    <source>
        <strain evidence="1 2">IFB5232</strain>
    </source>
</reference>
<proteinExistence type="predicted"/>
<sequence>MRQDEKACSEKYKINTLIFKSFKNKSTRHFWPKTKYNRVMIILTMWLLFERHSHDFFVKPWRYRTNSCRYKKLMSL</sequence>
<dbReference type="Proteomes" id="UP000234468">
    <property type="component" value="Unassembled WGS sequence"/>
</dbReference>
<organism evidence="1 2">
    <name type="scientific">Pectobacterium peruviense</name>
    <dbReference type="NCBI Taxonomy" id="2066479"/>
    <lineage>
        <taxon>Bacteria</taxon>
        <taxon>Pseudomonadati</taxon>
        <taxon>Pseudomonadota</taxon>
        <taxon>Gammaproteobacteria</taxon>
        <taxon>Enterobacterales</taxon>
        <taxon>Pectobacteriaceae</taxon>
        <taxon>Pectobacterium</taxon>
    </lineage>
</organism>
<evidence type="ECO:0000313" key="2">
    <source>
        <dbReference type="Proteomes" id="UP000234468"/>
    </source>
</evidence>
<accession>A0ABX4SAP0</accession>
<evidence type="ECO:0000313" key="1">
    <source>
        <dbReference type="EMBL" id="PKX87116.1"/>
    </source>
</evidence>
<comment type="caution">
    <text evidence="1">The sequence shown here is derived from an EMBL/GenBank/DDBJ whole genome shotgun (WGS) entry which is preliminary data.</text>
</comment>